<reference evidence="3 4" key="1">
    <citation type="submission" date="2015-12" db="EMBL/GenBank/DDBJ databases">
        <title>Draft genome sequence of Acidibacillus ferrooxidans ITV001, isolated from a chalcopyrite acid mine drainage site in Brazil.</title>
        <authorList>
            <person name="Dall'Agnol H."/>
            <person name="Nancucheo I."/>
            <person name="Johnson B."/>
            <person name="Oliveira R."/>
            <person name="Leite L."/>
            <person name="Pylro V."/>
            <person name="Nunes G.L."/>
            <person name="Tzotzos G."/>
            <person name="Fernandes G.R."/>
            <person name="Dutra J."/>
            <person name="Orellana S.C."/>
            <person name="Oliveira G."/>
        </authorList>
    </citation>
    <scope>NUCLEOTIDE SEQUENCE [LARGE SCALE GENOMIC DNA]</scope>
    <source>
        <strain evidence="4">ITV01</strain>
    </source>
</reference>
<dbReference type="AlphaFoldDB" id="A0A101XQK7"/>
<evidence type="ECO:0000259" key="2">
    <source>
        <dbReference type="SMART" id="SM00014"/>
    </source>
</evidence>
<feature type="domain" description="Phosphatidic acid phosphatase type 2/haloperoxidase" evidence="2">
    <location>
        <begin position="76"/>
        <end position="188"/>
    </location>
</feature>
<keyword evidence="1" id="KW-0472">Membrane</keyword>
<dbReference type="Gene3D" id="1.20.144.10">
    <property type="entry name" value="Phosphatidic acid phosphatase type 2/haloperoxidase"/>
    <property type="match status" value="1"/>
</dbReference>
<dbReference type="SMART" id="SM00014">
    <property type="entry name" value="acidPPc"/>
    <property type="match status" value="1"/>
</dbReference>
<keyword evidence="4" id="KW-1185">Reference proteome</keyword>
<dbReference type="InterPro" id="IPR000326">
    <property type="entry name" value="PAP2/HPO"/>
</dbReference>
<dbReference type="Proteomes" id="UP000053557">
    <property type="component" value="Unassembled WGS sequence"/>
</dbReference>
<dbReference type="Pfam" id="PF01569">
    <property type="entry name" value="PAP2"/>
    <property type="match status" value="1"/>
</dbReference>
<protein>
    <recommendedName>
        <fullName evidence="2">Phosphatidic acid phosphatase type 2/haloperoxidase domain-containing protein</fullName>
    </recommendedName>
</protein>
<evidence type="ECO:0000313" key="3">
    <source>
        <dbReference type="EMBL" id="KUO95730.1"/>
    </source>
</evidence>
<evidence type="ECO:0000313" key="4">
    <source>
        <dbReference type="Proteomes" id="UP000053557"/>
    </source>
</evidence>
<feature type="transmembrane region" description="Helical" evidence="1">
    <location>
        <begin position="43"/>
        <end position="65"/>
    </location>
</feature>
<keyword evidence="1" id="KW-1133">Transmembrane helix</keyword>
<dbReference type="SUPFAM" id="SSF48317">
    <property type="entry name" value="Acid phosphatase/Vanadium-dependent haloperoxidase"/>
    <property type="match status" value="1"/>
</dbReference>
<accession>A0A101XQK7</accession>
<dbReference type="EMBL" id="LPVJ01000037">
    <property type="protein sequence ID" value="KUO95730.1"/>
    <property type="molecule type" value="Genomic_DNA"/>
</dbReference>
<organism evidence="3 4">
    <name type="scientific">Ferroacidibacillus organovorans</name>
    <dbReference type="NCBI Taxonomy" id="1765683"/>
    <lineage>
        <taxon>Bacteria</taxon>
        <taxon>Bacillati</taxon>
        <taxon>Bacillota</taxon>
        <taxon>Bacilli</taxon>
        <taxon>Bacillales</taxon>
        <taxon>Alicyclobacillaceae</taxon>
        <taxon>Ferroacidibacillus</taxon>
    </lineage>
</organism>
<dbReference type="RefSeq" id="WP_160327211.1">
    <property type="nucleotide sequence ID" value="NZ_LPVJ01000037.1"/>
</dbReference>
<proteinExistence type="predicted"/>
<name>A0A101XQK7_9BACL</name>
<gene>
    <name evidence="3" type="ORF">ATW55_05190</name>
</gene>
<evidence type="ECO:0000256" key="1">
    <source>
        <dbReference type="SAM" id="Phobius"/>
    </source>
</evidence>
<feature type="transmembrane region" description="Helical" evidence="1">
    <location>
        <begin position="77"/>
        <end position="98"/>
    </location>
</feature>
<comment type="caution">
    <text evidence="3">The sequence shown here is derived from an EMBL/GenBank/DDBJ whole genome shotgun (WGS) entry which is preliminary data.</text>
</comment>
<sequence>MGEFQEYKRKTWISSWGAFDRFAVDWVIHNQWRQRYLHVWMKWLARIGAWLMIVVMILFMLWRILFFSDLSTISEVLGAMFSAVCTKLLIDVIAVKVGRVRPFVKRRLTPSVRKDEQDPSFPSNHAGGAFALAGYLAFHFSPLAPFLYVIAVGLAVSRVFCAFALPERSGGWGGRGTLVAFLVSLFLS</sequence>
<dbReference type="InterPro" id="IPR036938">
    <property type="entry name" value="PAP2/HPO_sf"/>
</dbReference>
<keyword evidence="1" id="KW-0812">Transmembrane</keyword>